<feature type="domain" description="PKD" evidence="13">
    <location>
        <begin position="767"/>
        <end position="855"/>
    </location>
</feature>
<dbReference type="Gene3D" id="2.60.60.20">
    <property type="entry name" value="PLAT/LH2 domain"/>
    <property type="match status" value="1"/>
</dbReference>
<dbReference type="Pfam" id="PF00801">
    <property type="entry name" value="PKD"/>
    <property type="match status" value="8"/>
</dbReference>
<dbReference type="InterPro" id="IPR013122">
    <property type="entry name" value="PKD1_2_channel"/>
</dbReference>
<feature type="transmembrane region" description="Helical" evidence="10">
    <location>
        <begin position="2782"/>
        <end position="2802"/>
    </location>
</feature>
<reference evidence="16" key="4">
    <citation type="submission" date="2025-09" db="UniProtKB">
        <authorList>
            <consortium name="Ensembl"/>
        </authorList>
    </citation>
    <scope>IDENTIFICATION</scope>
</reference>
<comment type="subcellular location">
    <subcellularLocation>
        <location evidence="1">Membrane</location>
        <topology evidence="1">Multi-pass membrane protein</topology>
    </subcellularLocation>
</comment>
<evidence type="ECO:0000256" key="1">
    <source>
        <dbReference type="ARBA" id="ARBA00004141"/>
    </source>
</evidence>
<feature type="transmembrane region" description="Helical" evidence="10">
    <location>
        <begin position="3749"/>
        <end position="3767"/>
    </location>
</feature>
<dbReference type="InterPro" id="IPR000434">
    <property type="entry name" value="PC1"/>
</dbReference>
<dbReference type="SMART" id="SM00034">
    <property type="entry name" value="CLECT"/>
    <property type="match status" value="1"/>
</dbReference>
<keyword evidence="11" id="KW-0732">Signal</keyword>
<evidence type="ECO:0000256" key="6">
    <source>
        <dbReference type="ARBA" id="ARBA00023136"/>
    </source>
</evidence>
<comment type="similarity">
    <text evidence="2">Belongs to the polycystin family.</text>
</comment>
<comment type="caution">
    <text evidence="8">Lacks conserved residue(s) required for the propagation of feature annotation.</text>
</comment>
<dbReference type="InParanoid" id="A0A3P9APB2"/>
<dbReference type="InterPro" id="IPR042060">
    <property type="entry name" value="PLAT_polycystin1"/>
</dbReference>
<dbReference type="InterPro" id="IPR022409">
    <property type="entry name" value="PKD/Chitinase_dom"/>
</dbReference>
<feature type="region of interest" description="Disordered" evidence="9">
    <location>
        <begin position="3270"/>
        <end position="3297"/>
    </location>
</feature>
<dbReference type="InterPro" id="IPR016186">
    <property type="entry name" value="C-type_lectin-like/link_sf"/>
</dbReference>
<dbReference type="InterPro" id="IPR035986">
    <property type="entry name" value="PKD_dom_sf"/>
</dbReference>
<reference evidence="16" key="3">
    <citation type="submission" date="2025-08" db="UniProtKB">
        <authorList>
            <consortium name="Ensembl"/>
        </authorList>
    </citation>
    <scope>IDENTIFICATION</scope>
</reference>
<feature type="domain" description="PKD" evidence="13">
    <location>
        <begin position="877"/>
        <end position="932"/>
    </location>
</feature>
<dbReference type="CDD" id="cd00146">
    <property type="entry name" value="PKD"/>
    <property type="match status" value="6"/>
</dbReference>
<feature type="transmembrane region" description="Helical" evidence="10">
    <location>
        <begin position="3375"/>
        <end position="3401"/>
    </location>
</feature>
<reference evidence="16" key="2">
    <citation type="submission" date="2020-02" db="EMBL/GenBank/DDBJ databases">
        <title>Esox lucius (northern pike) genome, fEsoLuc1, primary haplotype.</title>
        <authorList>
            <person name="Myers G."/>
            <person name="Karagic N."/>
            <person name="Meyer A."/>
            <person name="Pippel M."/>
            <person name="Reichard M."/>
            <person name="Winkler S."/>
            <person name="Tracey A."/>
            <person name="Sims Y."/>
            <person name="Howe K."/>
            <person name="Rhie A."/>
            <person name="Formenti G."/>
            <person name="Durbin R."/>
            <person name="Fedrigo O."/>
            <person name="Jarvis E.D."/>
        </authorList>
    </citation>
    <scope>NUCLEOTIDE SEQUENCE [LARGE SCALE GENOMIC DNA]</scope>
</reference>
<dbReference type="RefSeq" id="XP_028975896.2">
    <property type="nucleotide sequence ID" value="XM_029120063.2"/>
</dbReference>
<dbReference type="InterPro" id="IPR000203">
    <property type="entry name" value="GPS"/>
</dbReference>
<dbReference type="Ensembl" id="ENSELUT00000036659.3">
    <property type="protein sequence ID" value="ENSELUP00000042509.3"/>
    <property type="gene ID" value="ENSELUG00000023832.3"/>
</dbReference>
<evidence type="ECO:0000256" key="7">
    <source>
        <dbReference type="ARBA" id="ARBA00023180"/>
    </source>
</evidence>
<dbReference type="PROSITE" id="PS50093">
    <property type="entry name" value="PKD"/>
    <property type="match status" value="6"/>
</dbReference>
<accession>A0A3P9APB2</accession>
<feature type="chain" id="PRO_5044295032" description="Polycystic kidney disease 1b" evidence="11">
    <location>
        <begin position="24"/>
        <end position="4196"/>
    </location>
</feature>
<feature type="transmembrane region" description="Helical" evidence="10">
    <location>
        <begin position="3697"/>
        <end position="3719"/>
    </location>
</feature>
<dbReference type="KEGG" id="els:105023057"/>
<dbReference type="InterPro" id="IPR002859">
    <property type="entry name" value="PKD/REJ-like"/>
</dbReference>
<dbReference type="PANTHER" id="PTHR46730">
    <property type="entry name" value="POLYCYSTIN-1"/>
    <property type="match status" value="1"/>
</dbReference>
<dbReference type="GeneTree" id="ENSGT00940000167780"/>
<evidence type="ECO:0000256" key="11">
    <source>
        <dbReference type="SAM" id="SignalP"/>
    </source>
</evidence>
<feature type="domain" description="REJ" evidence="15">
    <location>
        <begin position="1805"/>
        <end position="2505"/>
    </location>
</feature>
<dbReference type="Gene3D" id="2.60.40.10">
    <property type="entry name" value="Immunoglobulins"/>
    <property type="match status" value="6"/>
</dbReference>
<dbReference type="SMART" id="SM00089">
    <property type="entry name" value="PKD"/>
    <property type="match status" value="12"/>
</dbReference>
<keyword evidence="6 10" id="KW-0472">Membrane</keyword>
<dbReference type="OMA" id="PWRQSYL"/>
<dbReference type="Pfam" id="PF01477">
    <property type="entry name" value="PLAT"/>
    <property type="match status" value="1"/>
</dbReference>
<evidence type="ECO:0000259" key="12">
    <source>
        <dbReference type="PROSITE" id="PS50041"/>
    </source>
</evidence>
<dbReference type="SUPFAM" id="SSF49723">
    <property type="entry name" value="Lipase/lipooxygenase domain (PLAT/LH2 domain)"/>
    <property type="match status" value="1"/>
</dbReference>
<dbReference type="Gene3D" id="3.10.100.10">
    <property type="entry name" value="Mannose-Binding Protein A, subunit A"/>
    <property type="match status" value="1"/>
</dbReference>
<dbReference type="InterPro" id="IPR000601">
    <property type="entry name" value="PKD_dom"/>
</dbReference>
<feature type="domain" description="PKD" evidence="13">
    <location>
        <begin position="1111"/>
        <end position="1199"/>
    </location>
</feature>
<dbReference type="PROSITE" id="PS51111">
    <property type="entry name" value="REJ"/>
    <property type="match status" value="1"/>
</dbReference>
<feature type="transmembrane region" description="Helical" evidence="10">
    <location>
        <begin position="3663"/>
        <end position="3685"/>
    </location>
</feature>
<dbReference type="PROSITE" id="PS50095">
    <property type="entry name" value="PLAT"/>
    <property type="match status" value="1"/>
</dbReference>
<dbReference type="SMART" id="SM00303">
    <property type="entry name" value="GPS"/>
    <property type="match status" value="1"/>
</dbReference>
<dbReference type="SUPFAM" id="SSF49299">
    <property type="entry name" value="PKD domain"/>
    <property type="match status" value="8"/>
</dbReference>
<dbReference type="PRINTS" id="PR00500">
    <property type="entry name" value="POLYCYSTIN1"/>
</dbReference>
<dbReference type="Bgee" id="ENSELUG00000023832">
    <property type="expression patterns" value="Expressed in bone element and 3 other cell types or tissues"/>
</dbReference>
<dbReference type="GeneID" id="105023057"/>
<dbReference type="GO" id="GO:0006816">
    <property type="term" value="P:calcium ion transport"/>
    <property type="evidence" value="ECO:0007669"/>
    <property type="project" value="TreeGrafter"/>
</dbReference>
<keyword evidence="4" id="KW-0677">Repeat</keyword>
<feature type="domain" description="PLAT" evidence="14">
    <location>
        <begin position="2825"/>
        <end position="2939"/>
    </location>
</feature>
<dbReference type="PANTHER" id="PTHR46730:SF2">
    <property type="entry name" value="POLYCYSTIN-1 ISOFORM X1"/>
    <property type="match status" value="1"/>
</dbReference>
<dbReference type="STRING" id="8010.ENSELUP00000042509"/>
<feature type="domain" description="PKD" evidence="13">
    <location>
        <begin position="1735"/>
        <end position="1807"/>
    </location>
</feature>
<feature type="domain" description="C-type lectin" evidence="12">
    <location>
        <begin position="40"/>
        <end position="150"/>
    </location>
</feature>
<dbReference type="SUPFAM" id="SSF56436">
    <property type="entry name" value="C-type lectin-like"/>
    <property type="match status" value="1"/>
</dbReference>
<keyword evidence="17" id="KW-1185">Reference proteome</keyword>
<evidence type="ECO:0000256" key="4">
    <source>
        <dbReference type="ARBA" id="ARBA00022737"/>
    </source>
</evidence>
<keyword evidence="7" id="KW-0325">Glycoprotein</keyword>
<dbReference type="Pfam" id="PF08016">
    <property type="entry name" value="PKD_channel"/>
    <property type="match status" value="1"/>
</dbReference>
<organism evidence="16 17">
    <name type="scientific">Esox lucius</name>
    <name type="common">Northern pike</name>
    <dbReference type="NCBI Taxonomy" id="8010"/>
    <lineage>
        <taxon>Eukaryota</taxon>
        <taxon>Metazoa</taxon>
        <taxon>Chordata</taxon>
        <taxon>Craniata</taxon>
        <taxon>Vertebrata</taxon>
        <taxon>Euteleostomi</taxon>
        <taxon>Actinopterygii</taxon>
        <taxon>Neopterygii</taxon>
        <taxon>Teleostei</taxon>
        <taxon>Protacanthopterygii</taxon>
        <taxon>Esociformes</taxon>
        <taxon>Esocidae</taxon>
        <taxon>Esox</taxon>
    </lineage>
</organism>
<dbReference type="CDD" id="cd00037">
    <property type="entry name" value="CLECT"/>
    <property type="match status" value="1"/>
</dbReference>
<evidence type="ECO:0000313" key="17">
    <source>
        <dbReference type="Proteomes" id="UP000265140"/>
    </source>
</evidence>
<dbReference type="PROSITE" id="PS50041">
    <property type="entry name" value="C_TYPE_LECTIN_2"/>
    <property type="match status" value="1"/>
</dbReference>
<feature type="domain" description="PKD" evidence="13">
    <location>
        <begin position="966"/>
        <end position="1010"/>
    </location>
</feature>
<dbReference type="GO" id="GO:0005929">
    <property type="term" value="C:cilium"/>
    <property type="evidence" value="ECO:0007669"/>
    <property type="project" value="UniProtKB-ARBA"/>
</dbReference>
<feature type="transmembrane region" description="Helical" evidence="10">
    <location>
        <begin position="3849"/>
        <end position="3874"/>
    </location>
</feature>
<feature type="transmembrane region" description="Helical" evidence="10">
    <location>
        <begin position="3816"/>
        <end position="3837"/>
    </location>
</feature>
<dbReference type="GO" id="GO:0005261">
    <property type="term" value="F:monoatomic cation channel activity"/>
    <property type="evidence" value="ECO:0007669"/>
    <property type="project" value="TreeGrafter"/>
</dbReference>
<evidence type="ECO:0000256" key="10">
    <source>
        <dbReference type="SAM" id="Phobius"/>
    </source>
</evidence>
<dbReference type="Pfam" id="PF02010">
    <property type="entry name" value="REJ"/>
    <property type="match status" value="1"/>
</dbReference>
<feature type="transmembrane region" description="Helical" evidence="10">
    <location>
        <begin position="3029"/>
        <end position="3051"/>
    </location>
</feature>
<feature type="region of interest" description="Disordered" evidence="9">
    <location>
        <begin position="4093"/>
        <end position="4196"/>
    </location>
</feature>
<name>A0A3P9APB2_ESOLU</name>
<evidence type="ECO:0008006" key="18">
    <source>
        <dbReference type="Google" id="ProtNLM"/>
    </source>
</evidence>
<protein>
    <recommendedName>
        <fullName evidence="18">Polycystic kidney disease 1b</fullName>
    </recommendedName>
</protein>
<evidence type="ECO:0000256" key="2">
    <source>
        <dbReference type="ARBA" id="ARBA00007200"/>
    </source>
</evidence>
<dbReference type="InterPro" id="IPR013783">
    <property type="entry name" value="Ig-like_fold"/>
</dbReference>
<evidence type="ECO:0000256" key="8">
    <source>
        <dbReference type="PROSITE-ProRule" id="PRU00152"/>
    </source>
</evidence>
<feature type="transmembrane region" description="Helical" evidence="10">
    <location>
        <begin position="3407"/>
        <end position="3425"/>
    </location>
</feature>
<dbReference type="InterPro" id="IPR016187">
    <property type="entry name" value="CTDL_fold"/>
</dbReference>
<dbReference type="InterPro" id="IPR001304">
    <property type="entry name" value="C-type_lectin-like"/>
</dbReference>
<evidence type="ECO:0000256" key="5">
    <source>
        <dbReference type="ARBA" id="ARBA00022989"/>
    </source>
</evidence>
<evidence type="ECO:0000256" key="3">
    <source>
        <dbReference type="ARBA" id="ARBA00022692"/>
    </source>
</evidence>
<proteinExistence type="inferred from homology"/>
<feature type="signal peptide" evidence="11">
    <location>
        <begin position="1"/>
        <end position="23"/>
    </location>
</feature>
<evidence type="ECO:0000259" key="13">
    <source>
        <dbReference type="PROSITE" id="PS50093"/>
    </source>
</evidence>
<feature type="transmembrane region" description="Helical" evidence="10">
    <location>
        <begin position="2989"/>
        <end position="3009"/>
    </location>
</feature>
<dbReference type="InterPro" id="IPR001024">
    <property type="entry name" value="PLAT/LH2_dom"/>
</dbReference>
<dbReference type="GO" id="GO:0005886">
    <property type="term" value="C:plasma membrane"/>
    <property type="evidence" value="ECO:0007669"/>
    <property type="project" value="TreeGrafter"/>
</dbReference>
<sequence>MTEITDTERLALAWYLWLAVSFAAGVDEHLCPRGAQVHLASLKCYWLSTSAMSLLKAKAICRQVNGGELATVRNTETEMFIHNSFPLTFPEWVWVRNGRGQWPEGGEDIGTESPPGWDRESVGGCILMAQGSPGKRRNTTCDGQYLFFCEKALTVSLPSLDSYLTGVPLMSGVYARSELQILPTVPETDHQRVEMLLFPGLWFSNAGHVVSVELVSQPREVFTQVRVQILRPYCSPHHHLVPPGCSALLNPFSCCSTAPLCNTTGGCSLGQYWCHLLEACVPVTSPCSPYNLSPSTDGHSYLLPPRYSDIPPFYHLVADMPMRVGPSSEPAHVSVTLTERDIGVYPDDILAVQHTGFPGTFLRCRGNVSSSSSPWRQSYISLRGAESGGWFERGLSSPLDGGQWVDGVLCDLRVLYVDTLHEHGFTPSMGQSDVMGPISTTVSMIPETSVPASSEGHVSGLCLIHPLPDGDRKIHLSVDTPTLIVVKILSGKGATSSWLGPVAQTGVPFLPSCPGALPDTWPGCRKDSRNTWFSHVSVVLPSVGVHTLNVSAVNEVSEQSTSVQVFVYEPVTGLSIEPHGHLRMLVELPQVFTAKVNTGSSVKYLWVVDDLEKYSYEGDTYNVVFRKPAEYKLKVTVTNPVSSQTVEVTVTADTMTPLANPEFLSVNEVIAVDTIHLYTFRVKADVSLGITFSWSFGDASAQMNHTFPAPSESQDMPVEPGMRQVYVEDSVSHAYLQPDDYTLTVRVYNPYDCIEGAVSVRVRPPLTRLLISPSPPVPSVHQTILLEAFSQPSPYGILYTWDFGDGSEQVQGSPGQVTHVVRHTGLYNMTVRANNTLTALTAWVAVEVVEKVSGLQLSCSGPSELKSVTEIKGKVASGSSLHWAWDLGDGSEHKCITHSSVSHVYKSPGSYTVRVTVSNAISQASQAIQVEIYRLAISGILPSECSETEKEIHLEALVNGNVSLLTFQWIFGDGSPLSIQKGKSIAFHTYSNPGIHNISVTVVSKVASVVYDGKACIEALITELSLRPSHDVVAVGEEVCFEAVADPKTQPTGYQFLWFDQTTNSSPVRGLAHHCSVYEEGIHDIAVMASNTVSQRTANVTVSVQKLVTEPSIAISSQNHTLTVNEKATFWVRSCTGTNVSVLWDFGDGSPWAKSSPGVNVSNVFTSAGRFTVKATASNAVSRESATLDVNVLLPLSDLTLEICQPFAEVGEETVIAAVGNVAGDVSYYWSVKGTATHMQGTSKFRYVFPKAGEHEVKVTAQNLVSRKEAVILIEALERIQGLQISSQNQTPMVYIPTRECVFLTASVTHGSNVTYHWLVNQTGVTQTASVGESFQLFAESLGNISVQLTASNGLSKMTSCFDLKAVERVSGARMSMVSDTVSVGKPVNISVTLDTGSDLQYLWNVNSDLLPIQTDVPFLLYMFDALGHPRVSVSVQNVLGSISVTKYFTVQEEVREIDFQINGKTHPFFIIPNHPVQLSGYVRKGSSLHWEWKVDECTGVTVVLANNQSVIYNFNDVGVHKVSLNVSNNISWHTVSHKVTIQDIIQGFTINLSGSTVCANDHIVFTPVFSKGTSVSFSLAIDEVESSYDLAEGNVTTSTLPVGSHCIIAKAWNQVSNSQISLAVHVVERIHGLRLVNCCSTALDILKEIHFQADVISGSPTDYIWTIQLEGFKPLQVTGKEVMYSSPGSGLLYVSVMASNGFCSETLNETAIVQVPVKEVKIVCDSTEIFSDYSVTFLVKADGGSNLRFRWDFGDTNKEVVVTEYNTVDHIYVTPGEYIVQVTAFNNISQVSTQLRIEVRELQCSLPNVTLVQSQSTILKSRPGYFEARVDAKGCTAYKTMYLWEVFSGSSSHPMTQSSGYPITQDSGGHQVNLTSLVDVTTPLLSLPKQALEVGQYTLKFTVSRQSSPLCLYRTSRLSVVHSSLVPIISGGSHRLVPSHSDLFLDGSESHDPDVDLEEDGELKFLWDLITENPTERWSQDQNQFVGCENRTLMVASGRLQPGRDYLFTLTVHKEGRGPVSTTQSVTVSPVAVLPVSVECVSCSTQSGFRVSHSRPIVLSGRCDRCGHPVQYKWSAEDQNGMNLDLNEVITTTQGLSPDLVVRPGVLQAGYNYTFTLNVTHITGGRWGCARITLLPNLPPQGGVCTLTPGHGEIIQPLETVVTYNCSGWLDEDSEDSQLIYTLQVALSCSGWDQEGALFTLYRGTQCTFGSLVPLGEVGPEKYLSVIFVILQVEDSLGSKVTALNGTLKVLRPGDGDGITEWLRNKSQTEFWGLLQQGNPQQLIPFSIALSSQLNQVDEALSEQDLRYRREIRANVTLALSSLPVSSLQVAAQISSALAQSTAVPSEVVCEGCQEQVLESVGRMIKVLEKWNGPRDDTTIETGKNILQVIGSSLAAVSDPNLLSSAPHTHVRAFEVAASALDHAGALMRSLMRSRARGEESLSLSAPQISAVGYHGYPSELLCTTGPSIDTWQSNRTSQFKTNDESYPPHHPCQFLIPPSFSEQLQREVQGSGVVQILLGLEGGSEFLSAANPPICTSLAAMEFTTPQGNPIPINDLDTDSSIRVTLPSRYTVGRFEAGEQGNGGSGRGDAFRSGSLDRDPMVHFTLPANGCLNFTLKPVKSMHPNAGLYMSLNFSLLPGTSQLGSGHVRITVATQSGHSASHDSLIRELTISLSTQSAMENTVFLSPLLNSTKQFLYVNLTSSLRGAPVQASVCVFSSLCQYFSLRERRWSSEGLWPLEGSTLHSAHCLTQHLTIFGASLFVHPDALVLLPPTSGSVRNVVVGVVCVVLVIIHILLGLIAHKLDHLERLRLCHVPLCGWPGRYSYRVLVKTGWRRGAGTTAHVGISLFGVTKSGSRHLQQEGAFQRNGLDLFHLETDSNLGEVWKIRLWHDNTGLDPSWYVKHVVVWDPQRDHVFYFLVEDWLSVENDRNEGGGTVEKEVLASCPEELFQFRRVLSSQLMFGILERHLWLSLWECPAHSQFTRSQRVTVCALLLHLFLAIGAMWYGAVGTQGQSGPVSARLLVTSETVVIGMTVAVMVLPLQCLICFLFRKTRSQVAVDMSGPPSPVCQSVEMDVDLGQSDISCSSFLSLPGGHVTSGLDRDTPSSLMGSKVFDAEFWNATILGVENDGDVMTLWPSCDSLTDLQGHALEIPSNTLGSSVGHARLLTRKKALMKLCLASPSSTQSLVSPSSTQSLVSPSSTQSLVSPSSTQSLVSPSIFSLFSPVPVSLSQSRSHLLPECIHSHSHNLPGNALTLSEEDLLRSIDADAGGTNILSTPDSGRYSPRTPYPSHIQSQGRSCSSWSELSVDKPLYGTETHKPFSSLTSLYGTRRSSSLTIDSIASTFIPSPSPDSSDSPTRIGVARDKPGWLLPPWTLSVIYPLVALVLGACLAIVGLYGSYFSNPVVLMWLISGLSAFLTSALILEPVKVFVQALFYAVVFRPVDPEVSDRLGQESVVRRDRGRQGGKVRPPCGFGLLQAKEEARKVKALRSIMKHCVGQMGFLLVVLMVNYQDCVQETQGRLLRTAVKLSLTSDPNSMSGWEGAWQWMDNTLVPHLHQNPALHLVGLPRIRLTHTPDQNRLFSLGNNTMATRQLLSRLHSKRWTTAELKTVSIDFTQYHRGTGVFLCVSVLLERIRTHTVLHSLSILPLIIPPSSSGPDLQIALMVLLLLSALYFLGAELWAMATEHAQYLREGCHWLQLLLVSLSLATATLRICFLFQATSCLSQHHFRPDSFTEFHSAALLARKSIDISAILLTLLVFKMVATLRFVRRWVVFGRLLQQAGKEVVAIALLVVLLMLLFSHTGYMLFSRSVDGFLSVSQAVGSVLSMLRGGLVLQRLSGAHPVLGPLYTLSLLGLGGWLLARFSGAVLLCTYRFTQAEMYRIAMEPQDYEMVRFFIKRLKLWMGLIKAKQFRHRVKFEGVVVPPSRSSRESCVSSSLSSFLSSPRPLSSTASLRSEDFGFSDAPSLDVQPYLDRLLPLVDTLLSRFDRVNQLAADIHGLEKQLEEAESSKRTRKIQGLGGERRERGGRTGARVAHSLISLPSSIHLFDPITSLSRPTYTNPSQPCIRSSFSESAVLQIHPLPLRDAQFFEKRKPTHGSPVLGLDNGSSRYPEARQFPRRRAWHSGSSQSADSAQRPLQAMSGQDREANIRARPQSEEGGRRRSSEGLPVKRRAWISEGPETDPDSDRGSCANYC</sequence>
<keyword evidence="5 10" id="KW-1133">Transmembrane helix</keyword>
<feature type="region of interest" description="Disordered" evidence="9">
    <location>
        <begin position="4009"/>
        <end position="4032"/>
    </location>
</feature>
<dbReference type="InterPro" id="IPR036392">
    <property type="entry name" value="PLAT/LH2_dom_sf"/>
</dbReference>
<evidence type="ECO:0000259" key="15">
    <source>
        <dbReference type="PROSITE" id="PS51111"/>
    </source>
</evidence>
<feature type="transmembrane region" description="Helical" evidence="10">
    <location>
        <begin position="3787"/>
        <end position="3809"/>
    </location>
</feature>
<dbReference type="SMART" id="SM00308">
    <property type="entry name" value="LH2"/>
    <property type="match status" value="1"/>
</dbReference>
<feature type="region of interest" description="Disordered" evidence="9">
    <location>
        <begin position="3184"/>
        <end position="3211"/>
    </location>
</feature>
<dbReference type="FunFam" id="2.60.60.20:FF:000012">
    <property type="entry name" value="polycystin-1 isoform X2"/>
    <property type="match status" value="1"/>
</dbReference>
<keyword evidence="3 10" id="KW-0812">Transmembrane</keyword>
<evidence type="ECO:0000256" key="9">
    <source>
        <dbReference type="SAM" id="MobiDB-lite"/>
    </source>
</evidence>
<reference evidence="17" key="1">
    <citation type="journal article" date="2014" name="PLoS ONE">
        <title>The genome and linkage map of the northern pike (Esox lucius): conserved synteny revealed between the salmonid sister group and the Neoteleostei.</title>
        <authorList>
            <person name="Rondeau E.B."/>
            <person name="Minkley D.R."/>
            <person name="Leong J.S."/>
            <person name="Messmer A.M."/>
            <person name="Jantzen J.R."/>
            <person name="von Schalburg K.R."/>
            <person name="Lemon C."/>
            <person name="Bird N.H."/>
            <person name="Koop B.F."/>
        </authorList>
    </citation>
    <scope>NUCLEOTIDE SEQUENCE</scope>
</reference>
<feature type="domain" description="PKD" evidence="13">
    <location>
        <begin position="690"/>
        <end position="769"/>
    </location>
</feature>
<dbReference type="Proteomes" id="UP000265140">
    <property type="component" value="Chromosome 5"/>
</dbReference>
<dbReference type="CDD" id="cd01752">
    <property type="entry name" value="PLAT_polycystin"/>
    <property type="match status" value="1"/>
</dbReference>
<dbReference type="CTD" id="565697"/>
<dbReference type="InterPro" id="IPR014010">
    <property type="entry name" value="REJ_dom"/>
</dbReference>
<evidence type="ECO:0000259" key="14">
    <source>
        <dbReference type="PROSITE" id="PS50095"/>
    </source>
</evidence>
<feature type="compositionally biased region" description="Basic and acidic residues" evidence="9">
    <location>
        <begin position="4145"/>
        <end position="4166"/>
    </location>
</feature>
<evidence type="ECO:0000313" key="16">
    <source>
        <dbReference type="Ensembl" id="ENSELUP00000042509.3"/>
    </source>
</evidence>